<evidence type="ECO:0000313" key="4">
    <source>
        <dbReference type="EMBL" id="GAA4022286.1"/>
    </source>
</evidence>
<dbReference type="EMBL" id="BAABAL010000018">
    <property type="protein sequence ID" value="GAA4022286.1"/>
    <property type="molecule type" value="Genomic_DNA"/>
</dbReference>
<protein>
    <submittedName>
        <fullName evidence="4">NADAR family protein</fullName>
    </submittedName>
</protein>
<dbReference type="Pfam" id="PF08719">
    <property type="entry name" value="NADAR"/>
    <property type="match status" value="1"/>
</dbReference>
<name>A0ABP7T7R7_9PSEU</name>
<feature type="domain" description="NADAR" evidence="3">
    <location>
        <begin position="7"/>
        <end position="165"/>
    </location>
</feature>
<evidence type="ECO:0000259" key="3">
    <source>
        <dbReference type="Pfam" id="PF08719"/>
    </source>
</evidence>
<organism evidence="4 5">
    <name type="scientific">Allokutzneria multivorans</name>
    <dbReference type="NCBI Taxonomy" id="1142134"/>
    <lineage>
        <taxon>Bacteria</taxon>
        <taxon>Bacillati</taxon>
        <taxon>Actinomycetota</taxon>
        <taxon>Actinomycetes</taxon>
        <taxon>Pseudonocardiales</taxon>
        <taxon>Pseudonocardiaceae</taxon>
        <taxon>Allokutzneria</taxon>
    </lineage>
</organism>
<reference evidence="5" key="1">
    <citation type="journal article" date="2019" name="Int. J. Syst. Evol. Microbiol.">
        <title>The Global Catalogue of Microorganisms (GCM) 10K type strain sequencing project: providing services to taxonomists for standard genome sequencing and annotation.</title>
        <authorList>
            <consortium name="The Broad Institute Genomics Platform"/>
            <consortium name="The Broad Institute Genome Sequencing Center for Infectious Disease"/>
            <person name="Wu L."/>
            <person name="Ma J."/>
        </authorList>
    </citation>
    <scope>NUCLEOTIDE SEQUENCE [LARGE SCALE GENOMIC DNA]</scope>
    <source>
        <strain evidence="5">JCM 17342</strain>
    </source>
</reference>
<dbReference type="NCBIfam" id="TIGR02464">
    <property type="entry name" value="ribofla_fusion"/>
    <property type="match status" value="1"/>
</dbReference>
<keyword evidence="5" id="KW-1185">Reference proteome</keyword>
<comment type="caution">
    <text evidence="4">The sequence shown here is derived from an EMBL/GenBank/DDBJ whole genome shotgun (WGS) entry which is preliminary data.</text>
</comment>
<dbReference type="InterPro" id="IPR037238">
    <property type="entry name" value="YbiA-like_sf"/>
</dbReference>
<dbReference type="SUPFAM" id="SSF143990">
    <property type="entry name" value="YbiA-like"/>
    <property type="match status" value="1"/>
</dbReference>
<evidence type="ECO:0000256" key="2">
    <source>
        <dbReference type="ARBA" id="ARBA00000751"/>
    </source>
</evidence>
<proteinExistence type="predicted"/>
<gene>
    <name evidence="4" type="ORF">GCM10022247_53130</name>
</gene>
<dbReference type="CDD" id="cd15457">
    <property type="entry name" value="NADAR"/>
    <property type="match status" value="1"/>
</dbReference>
<comment type="catalytic activity">
    <reaction evidence="1">
        <text>5-amino-6-(5-phospho-D-ribosylamino)uracil + H2O = 5,6-diaminouracil + D-ribose 5-phosphate</text>
        <dbReference type="Rhea" id="RHEA:55020"/>
        <dbReference type="ChEBI" id="CHEBI:15377"/>
        <dbReference type="ChEBI" id="CHEBI:46252"/>
        <dbReference type="ChEBI" id="CHEBI:58453"/>
        <dbReference type="ChEBI" id="CHEBI:78346"/>
    </reaction>
</comment>
<evidence type="ECO:0000256" key="1">
    <source>
        <dbReference type="ARBA" id="ARBA00000022"/>
    </source>
</evidence>
<evidence type="ECO:0000313" key="5">
    <source>
        <dbReference type="Proteomes" id="UP001501747"/>
    </source>
</evidence>
<dbReference type="Proteomes" id="UP001501747">
    <property type="component" value="Unassembled WGS sequence"/>
</dbReference>
<sequence length="165" mass="18439">MTENLLFWGHQPERDGSVGKGCLSQWWPAPFVVDGLTFATAEHYMMWRKAVLFDDTATAEQVLAAADPKAAKDFGRGVVGFDTAVWERERYDIVVEGNLAKFRAHPELRRFLLSTGHAWLAEASPLDPVWGIGLAAEHPDAAHFELWPGLNLLGKALMDVRARLR</sequence>
<comment type="catalytic activity">
    <reaction evidence="2">
        <text>2,5-diamino-6-hydroxy-4-(5-phosphoribosylamino)-pyrimidine + H2O = 2,5,6-triamino-4-hydroxypyrimidine + D-ribose 5-phosphate</text>
        <dbReference type="Rhea" id="RHEA:23436"/>
        <dbReference type="ChEBI" id="CHEBI:15377"/>
        <dbReference type="ChEBI" id="CHEBI:58614"/>
        <dbReference type="ChEBI" id="CHEBI:78346"/>
        <dbReference type="ChEBI" id="CHEBI:137796"/>
    </reaction>
</comment>
<dbReference type="RefSeq" id="WP_344880098.1">
    <property type="nucleotide sequence ID" value="NZ_BAABAL010000018.1"/>
</dbReference>
<dbReference type="Gene3D" id="1.10.357.40">
    <property type="entry name" value="YbiA-like"/>
    <property type="match status" value="1"/>
</dbReference>
<accession>A0ABP7T7R7</accession>
<dbReference type="InterPro" id="IPR012816">
    <property type="entry name" value="NADAR"/>
</dbReference>